<dbReference type="EMBL" id="CATQJA010000905">
    <property type="protein sequence ID" value="CAJ0564739.1"/>
    <property type="molecule type" value="Genomic_DNA"/>
</dbReference>
<reference evidence="3" key="1">
    <citation type="submission" date="2023-06" db="EMBL/GenBank/DDBJ databases">
        <authorList>
            <person name="Delattre M."/>
        </authorList>
    </citation>
    <scope>NUCLEOTIDE SEQUENCE</scope>
    <source>
        <strain evidence="3">AF72</strain>
    </source>
</reference>
<feature type="compositionally biased region" description="Basic and acidic residues" evidence="2">
    <location>
        <begin position="364"/>
        <end position="384"/>
    </location>
</feature>
<feature type="non-terminal residue" evidence="3">
    <location>
        <position position="1"/>
    </location>
</feature>
<feature type="coiled-coil region" evidence="1">
    <location>
        <begin position="1"/>
        <end position="241"/>
    </location>
</feature>
<evidence type="ECO:0000256" key="1">
    <source>
        <dbReference type="SAM" id="Coils"/>
    </source>
</evidence>
<evidence type="ECO:0000313" key="3">
    <source>
        <dbReference type="EMBL" id="CAJ0564739.1"/>
    </source>
</evidence>
<feature type="region of interest" description="Disordered" evidence="2">
    <location>
        <begin position="302"/>
        <end position="403"/>
    </location>
</feature>
<dbReference type="Proteomes" id="UP001177023">
    <property type="component" value="Unassembled WGS sequence"/>
</dbReference>
<keyword evidence="1" id="KW-0175">Coiled coil</keyword>
<evidence type="ECO:0000256" key="2">
    <source>
        <dbReference type="SAM" id="MobiDB-lite"/>
    </source>
</evidence>
<dbReference type="AlphaFoldDB" id="A0AA36FTR3"/>
<proteinExistence type="predicted"/>
<dbReference type="Gene3D" id="1.10.287.1490">
    <property type="match status" value="1"/>
</dbReference>
<evidence type="ECO:0000313" key="4">
    <source>
        <dbReference type="Proteomes" id="UP001177023"/>
    </source>
</evidence>
<keyword evidence="4" id="KW-1185">Reference proteome</keyword>
<feature type="compositionally biased region" description="Polar residues" evidence="2">
    <location>
        <begin position="385"/>
        <end position="395"/>
    </location>
</feature>
<comment type="caution">
    <text evidence="3">The sequence shown here is derived from an EMBL/GenBank/DDBJ whole genome shotgun (WGS) entry which is preliminary data.</text>
</comment>
<gene>
    <name evidence="3" type="ORF">MSPICULIGERA_LOCUS3410</name>
</gene>
<accession>A0AA36FTR3</accession>
<sequence>MSDLKDDNDKLKREISKAETLEIELRRQADQYSKTNQDYLTVKDQLLAAQNELNQANLRKQTMESELLNLRSELRDNKQRVHDVNSRVADLQRQLQDSNAEKNRLEDRILNLEKQITQQRSTETDLKQQLETGKNEKRQLVKDLEELRRRFTQLETEKLQQQIAQLEMENGNRILELTNKQREEQEMQLRRMMQEKAQIEKVIENRERTHRNRIQQLEDQIRILREQMDQERRRRRDIADRALVSDIGRLGGNTLGIRSFGPGGTDDTTINVNLGRNGIHSAGGAFGGFGNYSGVRSTFASNPLTPPLGTSTPTHRPTYDGRPTSVLGRDTSGAGSTYGDRGSVYGGRSIDTPGPRDPSLVEIPKAEDDAGKEIHVPSELKYDDGQSSMTSSHYSTLGRDHGL</sequence>
<protein>
    <submittedName>
        <fullName evidence="3">Uncharacterized protein</fullName>
    </submittedName>
</protein>
<name>A0AA36FTR3_9BILA</name>
<organism evidence="3 4">
    <name type="scientific">Mesorhabditis spiculigera</name>
    <dbReference type="NCBI Taxonomy" id="96644"/>
    <lineage>
        <taxon>Eukaryota</taxon>
        <taxon>Metazoa</taxon>
        <taxon>Ecdysozoa</taxon>
        <taxon>Nematoda</taxon>
        <taxon>Chromadorea</taxon>
        <taxon>Rhabditida</taxon>
        <taxon>Rhabditina</taxon>
        <taxon>Rhabditomorpha</taxon>
        <taxon>Rhabditoidea</taxon>
        <taxon>Rhabditidae</taxon>
        <taxon>Mesorhabditinae</taxon>
        <taxon>Mesorhabditis</taxon>
    </lineage>
</organism>